<proteinExistence type="predicted"/>
<dbReference type="EMBL" id="DVGD01000072">
    <property type="protein sequence ID" value="HIR09257.1"/>
    <property type="molecule type" value="Genomic_DNA"/>
</dbReference>
<dbReference type="Proteomes" id="UP000824258">
    <property type="component" value="Unassembled WGS sequence"/>
</dbReference>
<keyword evidence="3" id="KW-0732">Signal</keyword>
<feature type="compositionally biased region" description="Acidic residues" evidence="1">
    <location>
        <begin position="354"/>
        <end position="390"/>
    </location>
</feature>
<keyword evidence="2" id="KW-1133">Transmembrane helix</keyword>
<name>A0A9D1A7H4_9FIRM</name>
<feature type="transmembrane region" description="Helical" evidence="2">
    <location>
        <begin position="592"/>
        <end position="613"/>
    </location>
</feature>
<reference evidence="4" key="2">
    <citation type="journal article" date="2021" name="PeerJ">
        <title>Extensive microbial diversity within the chicken gut microbiome revealed by metagenomics and culture.</title>
        <authorList>
            <person name="Gilroy R."/>
            <person name="Ravi A."/>
            <person name="Getino M."/>
            <person name="Pursley I."/>
            <person name="Horton D.L."/>
            <person name="Alikhan N.F."/>
            <person name="Baker D."/>
            <person name="Gharbi K."/>
            <person name="Hall N."/>
            <person name="Watson M."/>
            <person name="Adriaenssens E.M."/>
            <person name="Foster-Nyarko E."/>
            <person name="Jarju S."/>
            <person name="Secka A."/>
            <person name="Antonio M."/>
            <person name="Oren A."/>
            <person name="Chaudhuri R.R."/>
            <person name="La Ragione R."/>
            <person name="Hildebrand F."/>
            <person name="Pallen M.J."/>
        </authorList>
    </citation>
    <scope>NUCLEOTIDE SEQUENCE</scope>
    <source>
        <strain evidence="4">ChiHjej9B8-7071</strain>
    </source>
</reference>
<organism evidence="4 5">
    <name type="scientific">Candidatus Avoscillospira stercoripullorum</name>
    <dbReference type="NCBI Taxonomy" id="2840709"/>
    <lineage>
        <taxon>Bacteria</taxon>
        <taxon>Bacillati</taxon>
        <taxon>Bacillota</taxon>
        <taxon>Clostridia</taxon>
        <taxon>Eubacteriales</taxon>
        <taxon>Oscillospiraceae</taxon>
        <taxon>Oscillospiraceae incertae sedis</taxon>
        <taxon>Candidatus Avoscillospira</taxon>
    </lineage>
</organism>
<evidence type="ECO:0000313" key="5">
    <source>
        <dbReference type="Proteomes" id="UP000824258"/>
    </source>
</evidence>
<evidence type="ECO:0000256" key="2">
    <source>
        <dbReference type="SAM" id="Phobius"/>
    </source>
</evidence>
<keyword evidence="2" id="KW-0472">Membrane</keyword>
<feature type="chain" id="PRO_5039192986" evidence="3">
    <location>
        <begin position="25"/>
        <end position="619"/>
    </location>
</feature>
<dbReference type="PROSITE" id="PS51257">
    <property type="entry name" value="PROKAR_LIPOPROTEIN"/>
    <property type="match status" value="1"/>
</dbReference>
<evidence type="ECO:0000256" key="3">
    <source>
        <dbReference type="SAM" id="SignalP"/>
    </source>
</evidence>
<sequence length="619" mass="66922">MKRWTLTLFALLLTALLLACPVLGEEEAASQNIITAVQEAEAWASREPVSLWMNAWETICQVTSQLVFVHVEAVSPGGEPLEDTFRVAWDLSFLEAEDLAPGEYMVQGKILASDSYRFADTVSPYVSFPILLLEGDPPPQVIVSLDDLSHRYAEAIPVGTDWADYFSSYFSASSWTSSIHCTTDTGINLYGSIVWEDPTPDTSVPGVIEVVGQVILPENTVLAEGVTLPTVTVPISIQAEPRLECWFVSYNLCFPWIGDTLEDVTVLVSTNGGPWQEENFAYSTGTRINVNVKYLVEGCSYELLATWPEGETNVFRFTWDGTITTFEVGGDRDGGGSGGSPPGDVVQPPPAVELPDEPDGSVDPPDTPEDPVVDETPEDEVPSDPPESDVPDSSGTQSPPPEDSDAEDVPTMVPEPSAEIPVEMVNEGTQTEPELEEEPGESLPQYSFLEEDTKDYSLLSGARVLLMLEDADQARFSKNGITVTIPSDALKALSLQADSRFYIEITQPDTRHISLVLTVDDVAVTSLPGTVVMVPLEKAPAGSLSLLDAGGSWVSDGIYDSALGVATFSLSAPGVYEVHQSEPDAQQVNRTWLLPVLAGAAVLVAAGLAAWFFGRRRRR</sequence>
<feature type="region of interest" description="Disordered" evidence="1">
    <location>
        <begin position="326"/>
        <end position="420"/>
    </location>
</feature>
<accession>A0A9D1A7H4</accession>
<gene>
    <name evidence="4" type="ORF">IAA70_02510</name>
</gene>
<feature type="signal peptide" evidence="3">
    <location>
        <begin position="1"/>
        <end position="24"/>
    </location>
</feature>
<dbReference type="AlphaFoldDB" id="A0A9D1A7H4"/>
<keyword evidence="2" id="KW-0812">Transmembrane</keyword>
<protein>
    <submittedName>
        <fullName evidence="4">Uncharacterized protein</fullName>
    </submittedName>
</protein>
<reference evidence="4" key="1">
    <citation type="submission" date="2020-10" db="EMBL/GenBank/DDBJ databases">
        <authorList>
            <person name="Gilroy R."/>
        </authorList>
    </citation>
    <scope>NUCLEOTIDE SEQUENCE</scope>
    <source>
        <strain evidence="4">ChiHjej9B8-7071</strain>
    </source>
</reference>
<evidence type="ECO:0000256" key="1">
    <source>
        <dbReference type="SAM" id="MobiDB-lite"/>
    </source>
</evidence>
<evidence type="ECO:0000313" key="4">
    <source>
        <dbReference type="EMBL" id="HIR09257.1"/>
    </source>
</evidence>
<comment type="caution">
    <text evidence="4">The sequence shown here is derived from an EMBL/GenBank/DDBJ whole genome shotgun (WGS) entry which is preliminary data.</text>
</comment>